<keyword evidence="2" id="KW-0732">Signal</keyword>
<organism evidence="3 4">
    <name type="scientific">Phakopsora pachyrhizi</name>
    <name type="common">Asian soybean rust disease fungus</name>
    <dbReference type="NCBI Taxonomy" id="170000"/>
    <lineage>
        <taxon>Eukaryota</taxon>
        <taxon>Fungi</taxon>
        <taxon>Dikarya</taxon>
        <taxon>Basidiomycota</taxon>
        <taxon>Pucciniomycotina</taxon>
        <taxon>Pucciniomycetes</taxon>
        <taxon>Pucciniales</taxon>
        <taxon>Phakopsoraceae</taxon>
        <taxon>Phakopsora</taxon>
    </lineage>
</organism>
<dbReference type="AlphaFoldDB" id="A0AAV0B466"/>
<reference evidence="3" key="1">
    <citation type="submission" date="2022-06" db="EMBL/GenBank/DDBJ databases">
        <authorList>
            <consortium name="SYNGENTA / RWTH Aachen University"/>
        </authorList>
    </citation>
    <scope>NUCLEOTIDE SEQUENCE</scope>
</reference>
<sequence>MHSRLTISAIFLALTCFLSVIGAETQTDNLLLDRPSSAVSTRTPQIQSAEKRWAARSDNAKYKPGYRGYYKRASIGQKMEVKRDVGDKDVFETLSHALMNDKRSEEAIEVSGFDGEPSPAAQLNVRSMPPRKTSKPVGRPTDESKMGRGFAWKRA</sequence>
<comment type="caution">
    <text evidence="3">The sequence shown here is derived from an EMBL/GenBank/DDBJ whole genome shotgun (WGS) entry which is preliminary data.</text>
</comment>
<evidence type="ECO:0000256" key="1">
    <source>
        <dbReference type="SAM" id="MobiDB-lite"/>
    </source>
</evidence>
<proteinExistence type="predicted"/>
<evidence type="ECO:0000313" key="4">
    <source>
        <dbReference type="Proteomes" id="UP001153365"/>
    </source>
</evidence>
<keyword evidence="4" id="KW-1185">Reference proteome</keyword>
<feature type="chain" id="PRO_5043818622" evidence="2">
    <location>
        <begin position="23"/>
        <end position="155"/>
    </location>
</feature>
<feature type="signal peptide" evidence="2">
    <location>
        <begin position="1"/>
        <end position="22"/>
    </location>
</feature>
<evidence type="ECO:0000313" key="3">
    <source>
        <dbReference type="EMBL" id="CAH7681366.1"/>
    </source>
</evidence>
<feature type="region of interest" description="Disordered" evidence="1">
    <location>
        <begin position="112"/>
        <end position="155"/>
    </location>
</feature>
<accession>A0AAV0B466</accession>
<gene>
    <name evidence="3" type="ORF">PPACK8108_LOCUS13956</name>
</gene>
<dbReference type="EMBL" id="CALTRL010003535">
    <property type="protein sequence ID" value="CAH7681366.1"/>
    <property type="molecule type" value="Genomic_DNA"/>
</dbReference>
<name>A0AAV0B466_PHAPC</name>
<evidence type="ECO:0000256" key="2">
    <source>
        <dbReference type="SAM" id="SignalP"/>
    </source>
</evidence>
<protein>
    <submittedName>
        <fullName evidence="3">Expressed protein</fullName>
    </submittedName>
</protein>
<dbReference type="Proteomes" id="UP001153365">
    <property type="component" value="Unassembled WGS sequence"/>
</dbReference>